<dbReference type="EMBL" id="FUZP01000001">
    <property type="protein sequence ID" value="SKC35389.1"/>
    <property type="molecule type" value="Genomic_DNA"/>
</dbReference>
<dbReference type="OrthoDB" id="9766847at2"/>
<dbReference type="PANTHER" id="PTHR30627:SF24">
    <property type="entry name" value="PENICILLIN-BINDING PROTEIN 4B"/>
    <property type="match status" value="1"/>
</dbReference>
<evidence type="ECO:0000259" key="1">
    <source>
        <dbReference type="Pfam" id="PF00905"/>
    </source>
</evidence>
<evidence type="ECO:0000259" key="2">
    <source>
        <dbReference type="Pfam" id="PF21922"/>
    </source>
</evidence>
<dbReference type="GO" id="GO:0071972">
    <property type="term" value="F:peptidoglycan L,D-transpeptidase activity"/>
    <property type="evidence" value="ECO:0007669"/>
    <property type="project" value="TreeGrafter"/>
</dbReference>
<dbReference type="InterPro" id="IPR050515">
    <property type="entry name" value="Beta-lactam/transpept"/>
</dbReference>
<dbReference type="Gene3D" id="3.40.710.10">
    <property type="entry name" value="DD-peptidase/beta-lactamase superfamily"/>
    <property type="match status" value="1"/>
</dbReference>
<dbReference type="GO" id="GO:0008658">
    <property type="term" value="F:penicillin binding"/>
    <property type="evidence" value="ECO:0007669"/>
    <property type="project" value="InterPro"/>
</dbReference>
<reference evidence="3 4" key="1">
    <citation type="submission" date="2017-02" db="EMBL/GenBank/DDBJ databases">
        <authorList>
            <person name="Peterson S.W."/>
        </authorList>
    </citation>
    <scope>NUCLEOTIDE SEQUENCE [LARGE SCALE GENOMIC DNA]</scope>
    <source>
        <strain evidence="3 4">VKM Ac-2059</strain>
    </source>
</reference>
<feature type="domain" description="Penicillin binding protein A dimerisation" evidence="2">
    <location>
        <begin position="52"/>
        <end position="135"/>
    </location>
</feature>
<dbReference type="GO" id="GO:0071555">
    <property type="term" value="P:cell wall organization"/>
    <property type="evidence" value="ECO:0007669"/>
    <property type="project" value="TreeGrafter"/>
</dbReference>
<dbReference type="InterPro" id="IPR001460">
    <property type="entry name" value="PCN-bd_Tpept"/>
</dbReference>
<dbReference type="Pfam" id="PF21922">
    <property type="entry name" value="PBP_dimer_2"/>
    <property type="match status" value="1"/>
</dbReference>
<dbReference type="SUPFAM" id="SSF56519">
    <property type="entry name" value="Penicillin binding protein dimerisation domain"/>
    <property type="match status" value="1"/>
</dbReference>
<dbReference type="SUPFAM" id="SSF56601">
    <property type="entry name" value="beta-lactamase/transpeptidase-like"/>
    <property type="match status" value="1"/>
</dbReference>
<gene>
    <name evidence="3" type="ORF">SAMN06309945_0063</name>
</gene>
<sequence length="485" mass="51499">MNRELRRLSVVVLAMFLALFGSTTVIQVIQAEALAKDARNTRALYDSYDVERGAILASDGTVVAQSVPTGDEFMYQRQYPQADLYSAVTGYYNPTQGSTGIERSMNEYLSGTSNTQFFDTLNRIVAGQAPRGAAVELTIDPVVQQAASDALGDRRGAVVAMNPKTGKILAMVTSPDYDPNTLASHDSKQVLEQYRALNADPLQPLINRAIQGNMNPPGSTFKLVVVSAALSTGDYTPDTELPNPVSYTLPGTSTEVFNFTRGACGPGETVTIAEALRQSCNVPMAELGIKLGDDVIRAEAEKFGFNSGFDIPTTVEGSVYPDDLNAPQTGLSAFGQSDVRATPMQMAMVSAGIANGGNVMNPSLVDRVVGRNFEALQTFEPSVKSTAISEDVAKQMTQMMIANVDTGQANNARIEGVDVAGKTGTAQNGDDDPYTLWFTGFAPAANPEVAVAVVVENDGNLGRHSSGNIVASPIAKKVMEAVLNK</sequence>
<evidence type="ECO:0000313" key="3">
    <source>
        <dbReference type="EMBL" id="SKC35389.1"/>
    </source>
</evidence>
<feature type="domain" description="Penicillin-binding protein transpeptidase" evidence="1">
    <location>
        <begin position="156"/>
        <end position="480"/>
    </location>
</feature>
<protein>
    <submittedName>
        <fullName evidence="3">Cell elongation-specific peptidoglycan D,D-transpeptidase</fullName>
    </submittedName>
</protein>
<organism evidence="3 4">
    <name type="scientific">Okibacterium fritillariae</name>
    <dbReference type="NCBI Taxonomy" id="123320"/>
    <lineage>
        <taxon>Bacteria</taxon>
        <taxon>Bacillati</taxon>
        <taxon>Actinomycetota</taxon>
        <taxon>Actinomycetes</taxon>
        <taxon>Micrococcales</taxon>
        <taxon>Microbacteriaceae</taxon>
        <taxon>Okibacterium</taxon>
    </lineage>
</organism>
<dbReference type="AlphaFoldDB" id="A0A1T5I8A2"/>
<dbReference type="InterPro" id="IPR054120">
    <property type="entry name" value="PBPA_dimer"/>
</dbReference>
<dbReference type="PANTHER" id="PTHR30627">
    <property type="entry name" value="PEPTIDOGLYCAN D,D-TRANSPEPTIDASE"/>
    <property type="match status" value="1"/>
</dbReference>
<dbReference type="STRING" id="123320.SAMN06309945_0063"/>
<dbReference type="Gene3D" id="3.90.1310.10">
    <property type="entry name" value="Penicillin-binding protein 2a (Domain 2)"/>
    <property type="match status" value="1"/>
</dbReference>
<dbReference type="RefSeq" id="WP_079726325.1">
    <property type="nucleotide sequence ID" value="NZ_FUZP01000001.1"/>
</dbReference>
<evidence type="ECO:0000313" key="4">
    <source>
        <dbReference type="Proteomes" id="UP000190857"/>
    </source>
</evidence>
<dbReference type="Pfam" id="PF00905">
    <property type="entry name" value="Transpeptidase"/>
    <property type="match status" value="1"/>
</dbReference>
<dbReference type="InterPro" id="IPR012338">
    <property type="entry name" value="Beta-lactam/transpept-like"/>
</dbReference>
<accession>A0A1T5I8A2</accession>
<dbReference type="InterPro" id="IPR036138">
    <property type="entry name" value="PBP_dimer_sf"/>
</dbReference>
<name>A0A1T5I8A2_9MICO</name>
<proteinExistence type="predicted"/>
<dbReference type="GO" id="GO:0005886">
    <property type="term" value="C:plasma membrane"/>
    <property type="evidence" value="ECO:0007669"/>
    <property type="project" value="TreeGrafter"/>
</dbReference>
<keyword evidence="4" id="KW-1185">Reference proteome</keyword>
<dbReference type="Proteomes" id="UP000190857">
    <property type="component" value="Unassembled WGS sequence"/>
</dbReference>